<dbReference type="PROSITE" id="PS51192">
    <property type="entry name" value="HELICASE_ATP_BIND_1"/>
    <property type="match status" value="1"/>
</dbReference>
<evidence type="ECO:0000256" key="6">
    <source>
        <dbReference type="ARBA" id="ARBA00047984"/>
    </source>
</evidence>
<dbReference type="GO" id="GO:0003676">
    <property type="term" value="F:nucleic acid binding"/>
    <property type="evidence" value="ECO:0007669"/>
    <property type="project" value="InterPro"/>
</dbReference>
<dbReference type="EMBL" id="UZAD01013220">
    <property type="protein sequence ID" value="VDN92426.1"/>
    <property type="molecule type" value="Genomic_DNA"/>
</dbReference>
<evidence type="ECO:0000259" key="10">
    <source>
        <dbReference type="PROSITE" id="PS51194"/>
    </source>
</evidence>
<dbReference type="Pfam" id="PF00271">
    <property type="entry name" value="Helicase_C"/>
    <property type="match status" value="2"/>
</dbReference>
<dbReference type="InterPro" id="IPR011545">
    <property type="entry name" value="DEAD/DEAH_box_helicase_dom"/>
</dbReference>
<reference evidence="11 12" key="2">
    <citation type="submission" date="2018-11" db="EMBL/GenBank/DDBJ databases">
        <authorList>
            <consortium name="Pathogen Informatics"/>
        </authorList>
    </citation>
    <scope>NUCLEOTIDE SEQUENCE [LARGE SCALE GENOMIC DNA]</scope>
</reference>
<proteinExistence type="inferred from homology"/>
<protein>
    <recommendedName>
        <fullName evidence="1">RNA helicase</fullName>
        <ecNumber evidence="1">3.6.4.13</ecNumber>
    </recommendedName>
</protein>
<dbReference type="InterPro" id="IPR027417">
    <property type="entry name" value="P-loop_NTPase"/>
</dbReference>
<dbReference type="EC" id="3.6.4.13" evidence="1"/>
<dbReference type="PROSITE" id="PS51194">
    <property type="entry name" value="HELICASE_CTER"/>
    <property type="match status" value="1"/>
</dbReference>
<dbReference type="GO" id="GO:0016787">
    <property type="term" value="F:hydrolase activity"/>
    <property type="evidence" value="ECO:0007669"/>
    <property type="project" value="UniProtKB-KW"/>
</dbReference>
<evidence type="ECO:0000256" key="3">
    <source>
        <dbReference type="ARBA" id="ARBA00022801"/>
    </source>
</evidence>
<evidence type="ECO:0000313" key="12">
    <source>
        <dbReference type="Proteomes" id="UP000278627"/>
    </source>
</evidence>
<dbReference type="SMART" id="SM00490">
    <property type="entry name" value="HELICc"/>
    <property type="match status" value="1"/>
</dbReference>
<sequence length="740" mass="82924">MTTGVSFHGLPLIIDLKFRHFWESESGCARTGLLELGGWNLEKRNWCDTYFFNSRGDRVDIKQIEMRPDEATVMNRGSGRDKFGGGGSRSFGSRGAGSNNNRGGMGNRGGPRSFSGRGGGLSSGGRFGGSFGDRKYDFGSRSASGGNSLRPIDWSRENLRPFEKNFYREHSAVMRREQVEIDRWFTDNQVTVEGNDLPRPVFDFKEAGFPQVLTDMLFANFQKPTVIQSISWPIALSGRDMVSIAKTGSGKTFAFILPAIVHTINQPPRGHQKSPSVLVLLPTRELAQQVEEVAKDYCRATDLLITCLFGGAPKATQARDLERGVDIIIATPGRLMDFLEIGKTDLRRCTYLVLDEADRMLDMGFEPQIRKVVSQIRPDRQTLMFSATWPKDVRKLAMDFLTDAAHLNVGSLELSANHNITQIVEIIDESNKQQRLMAILSDIMNKESKSTPTDNYKGNAWRNNSQEDCKTIIFVETKRKADDLTRWMRRDGWPALCIHGDKGQSERDWALSEFRSGKTPILLATDVAARGLDSRANRGVIVAACAEWSSAEGRKWSAVKKMKNWAASYLCSLGLSIFGGWTTCCTRKFIDKGFICYGFSCHTTQLPQLDYKVTHLRIQSYVNLNSDVDDIKYVINFDYSNNSEDYVHRIGRTGRRDKTGVAYTFFTYANAPKAKDLIKVLEEANQSIPPELHQMAKDNFNGGRGRYGGGYKRSYGGGGNDFSKRPRFDATARLGYGDGW</sequence>
<dbReference type="FunFam" id="3.40.50.300:FF:000079">
    <property type="entry name" value="probable ATP-dependent RNA helicase DDX17"/>
    <property type="match status" value="1"/>
</dbReference>
<dbReference type="InterPro" id="IPR001650">
    <property type="entry name" value="Helicase_C-like"/>
</dbReference>
<organism evidence="13">
    <name type="scientific">Brugia pahangi</name>
    <name type="common">Filarial nematode worm</name>
    <dbReference type="NCBI Taxonomy" id="6280"/>
    <lineage>
        <taxon>Eukaryota</taxon>
        <taxon>Metazoa</taxon>
        <taxon>Ecdysozoa</taxon>
        <taxon>Nematoda</taxon>
        <taxon>Chromadorea</taxon>
        <taxon>Rhabditida</taxon>
        <taxon>Spirurina</taxon>
        <taxon>Spiruromorpha</taxon>
        <taxon>Filarioidea</taxon>
        <taxon>Onchocercidae</taxon>
        <taxon>Brugia</taxon>
    </lineage>
</organism>
<dbReference type="GO" id="GO:0003724">
    <property type="term" value="F:RNA helicase activity"/>
    <property type="evidence" value="ECO:0007669"/>
    <property type="project" value="UniProtKB-EC"/>
</dbReference>
<evidence type="ECO:0000256" key="7">
    <source>
        <dbReference type="RuleBase" id="RU000492"/>
    </source>
</evidence>
<dbReference type="SMART" id="SM00487">
    <property type="entry name" value="DEXDc"/>
    <property type="match status" value="1"/>
</dbReference>
<evidence type="ECO:0000256" key="4">
    <source>
        <dbReference type="ARBA" id="ARBA00022806"/>
    </source>
</evidence>
<dbReference type="CDD" id="cd18787">
    <property type="entry name" value="SF2_C_DEAD"/>
    <property type="match status" value="1"/>
</dbReference>
<dbReference type="WBParaSite" id="BPAG_0001127801-mRNA-1">
    <property type="protein sequence ID" value="BPAG_0001127801-mRNA-1"/>
    <property type="gene ID" value="BPAG_0001127801"/>
</dbReference>
<dbReference type="InterPro" id="IPR000629">
    <property type="entry name" value="RNA-helicase_DEAD-box_CS"/>
</dbReference>
<feature type="domain" description="Helicase C-terminal" evidence="10">
    <location>
        <begin position="419"/>
        <end position="696"/>
    </location>
</feature>
<name>A0A0N4TRJ9_BRUPA</name>
<comment type="similarity">
    <text evidence="7">Belongs to the DEAD box helicase family.</text>
</comment>
<dbReference type="Proteomes" id="UP000278627">
    <property type="component" value="Unassembled WGS sequence"/>
</dbReference>
<comment type="catalytic activity">
    <reaction evidence="6">
        <text>ATP + H2O = ADP + phosphate + H(+)</text>
        <dbReference type="Rhea" id="RHEA:13065"/>
        <dbReference type="ChEBI" id="CHEBI:15377"/>
        <dbReference type="ChEBI" id="CHEBI:15378"/>
        <dbReference type="ChEBI" id="CHEBI:30616"/>
        <dbReference type="ChEBI" id="CHEBI:43474"/>
        <dbReference type="ChEBI" id="CHEBI:456216"/>
        <dbReference type="EC" id="3.6.4.13"/>
    </reaction>
</comment>
<dbReference type="CDD" id="cd17966">
    <property type="entry name" value="DEADc_DDX5_DDX17"/>
    <property type="match status" value="1"/>
</dbReference>
<dbReference type="GO" id="GO:0043186">
    <property type="term" value="C:P granule"/>
    <property type="evidence" value="ECO:0007669"/>
    <property type="project" value="UniProtKB-ARBA"/>
</dbReference>
<dbReference type="PANTHER" id="PTHR47958">
    <property type="entry name" value="ATP-DEPENDENT RNA HELICASE DBP3"/>
    <property type="match status" value="1"/>
</dbReference>
<dbReference type="AlphaFoldDB" id="A0A0N4TRJ9"/>
<dbReference type="Pfam" id="PF00270">
    <property type="entry name" value="DEAD"/>
    <property type="match status" value="1"/>
</dbReference>
<keyword evidence="5 7" id="KW-0067">ATP-binding</keyword>
<feature type="region of interest" description="Disordered" evidence="8">
    <location>
        <begin position="71"/>
        <end position="121"/>
    </location>
</feature>
<keyword evidence="12" id="KW-1185">Reference proteome</keyword>
<dbReference type="GO" id="GO:0005524">
    <property type="term" value="F:ATP binding"/>
    <property type="evidence" value="ECO:0007669"/>
    <property type="project" value="UniProtKB-KW"/>
</dbReference>
<keyword evidence="2 7" id="KW-0547">Nucleotide-binding</keyword>
<evidence type="ECO:0000256" key="8">
    <source>
        <dbReference type="SAM" id="MobiDB-lite"/>
    </source>
</evidence>
<evidence type="ECO:0000313" key="11">
    <source>
        <dbReference type="EMBL" id="VDN92426.1"/>
    </source>
</evidence>
<dbReference type="SUPFAM" id="SSF52540">
    <property type="entry name" value="P-loop containing nucleoside triphosphate hydrolases"/>
    <property type="match status" value="3"/>
</dbReference>
<feature type="compositionally biased region" description="Low complexity" evidence="8">
    <location>
        <begin position="90"/>
        <end position="102"/>
    </location>
</feature>
<evidence type="ECO:0000256" key="1">
    <source>
        <dbReference type="ARBA" id="ARBA00012552"/>
    </source>
</evidence>
<evidence type="ECO:0000256" key="5">
    <source>
        <dbReference type="ARBA" id="ARBA00022840"/>
    </source>
</evidence>
<dbReference type="PROSITE" id="PS00039">
    <property type="entry name" value="DEAD_ATP_HELICASE"/>
    <property type="match status" value="1"/>
</dbReference>
<evidence type="ECO:0000256" key="2">
    <source>
        <dbReference type="ARBA" id="ARBA00022741"/>
    </source>
</evidence>
<dbReference type="InterPro" id="IPR014001">
    <property type="entry name" value="Helicase_ATP-bd"/>
</dbReference>
<dbReference type="Gene3D" id="3.40.50.300">
    <property type="entry name" value="P-loop containing nucleotide triphosphate hydrolases"/>
    <property type="match status" value="2"/>
</dbReference>
<keyword evidence="4 7" id="KW-0347">Helicase</keyword>
<reference evidence="13" key="1">
    <citation type="submission" date="2017-02" db="UniProtKB">
        <authorList>
            <consortium name="WormBaseParasite"/>
        </authorList>
    </citation>
    <scope>IDENTIFICATION</scope>
</reference>
<dbReference type="STRING" id="6280.A0A0N4TRJ9"/>
<keyword evidence="3 7" id="KW-0378">Hydrolase</keyword>
<evidence type="ECO:0000313" key="13">
    <source>
        <dbReference type="WBParaSite" id="BPAG_0001127801-mRNA-1"/>
    </source>
</evidence>
<evidence type="ECO:0000259" key="9">
    <source>
        <dbReference type="PROSITE" id="PS51192"/>
    </source>
</evidence>
<feature type="domain" description="Helicase ATP-binding" evidence="9">
    <location>
        <begin position="232"/>
        <end position="407"/>
    </location>
</feature>
<accession>A0A0N4TRJ9</accession>
<gene>
    <name evidence="11" type="ORF">BPAG_LOCUS11240</name>
</gene>